<name>A0A0D5YQX0_9FLAO</name>
<evidence type="ECO:0000256" key="1">
    <source>
        <dbReference type="ARBA" id="ARBA00008791"/>
    </source>
</evidence>
<evidence type="ECO:0000313" key="4">
    <source>
        <dbReference type="Proteomes" id="UP000032726"/>
    </source>
</evidence>
<dbReference type="InterPro" id="IPR006015">
    <property type="entry name" value="Universal_stress_UspA"/>
</dbReference>
<comment type="similarity">
    <text evidence="1">Belongs to the universal stress protein A family.</text>
</comment>
<evidence type="ECO:0000259" key="2">
    <source>
        <dbReference type="Pfam" id="PF00582"/>
    </source>
</evidence>
<dbReference type="EMBL" id="CP011071">
    <property type="protein sequence ID" value="AKA34241.1"/>
    <property type="molecule type" value="Genomic_DNA"/>
</dbReference>
<organism evidence="3 4">
    <name type="scientific">Flagellimonas lutaonensis</name>
    <dbReference type="NCBI Taxonomy" id="516051"/>
    <lineage>
        <taxon>Bacteria</taxon>
        <taxon>Pseudomonadati</taxon>
        <taxon>Bacteroidota</taxon>
        <taxon>Flavobacteriia</taxon>
        <taxon>Flavobacteriales</taxon>
        <taxon>Flavobacteriaceae</taxon>
        <taxon>Flagellimonas</taxon>
    </lineage>
</organism>
<sequence length="268" mass="29929">MKKILLPTDFSEAAQVAIDYAIALFEKEKCTFFVLNAYQMAPSAPTGKSDAQLMLKKLVSGLTETKKDNHQFEPIMVDNLALEAIAATVADKKVDFVVMGSKGATALAKTFMGSTAVSVVRHVNTCPIITVPEGFGLQMPKKMIFANDLKKPIGTTALKVLKDLIKCHDIALTMVYFDRGNAMNEEQKANRKLYEDNFVGLKYRFEEVPLKTSISSAMKSMLSQRNDVDMVIFKKNRHSFFEKLLREPIIRKVAFSAKIPLLILPDVE</sequence>
<dbReference type="SUPFAM" id="SSF52402">
    <property type="entry name" value="Adenine nucleotide alpha hydrolases-like"/>
    <property type="match status" value="2"/>
</dbReference>
<dbReference type="CDD" id="cd00293">
    <property type="entry name" value="USP-like"/>
    <property type="match status" value="1"/>
</dbReference>
<dbReference type="Pfam" id="PF00582">
    <property type="entry name" value="Usp"/>
    <property type="match status" value="1"/>
</dbReference>
<dbReference type="STRING" id="516051.VC82_568"/>
<reference evidence="3 4" key="1">
    <citation type="submission" date="2015-03" db="EMBL/GenBank/DDBJ databases">
        <title>Complete genome sequence of Muricauda lutaonensis CC-HSB-11T, isolated from a coastal hot spring.</title>
        <authorList>
            <person name="Kim K.M."/>
        </authorList>
    </citation>
    <scope>NUCLEOTIDE SEQUENCE [LARGE SCALE GENOMIC DNA]</scope>
    <source>
        <strain evidence="3 4">CC-HSB-11</strain>
    </source>
</reference>
<dbReference type="Gene3D" id="3.40.50.12370">
    <property type="match status" value="1"/>
</dbReference>
<accession>A0A0D5YQX0</accession>
<feature type="domain" description="UspA" evidence="2">
    <location>
        <begin position="1"/>
        <end position="131"/>
    </location>
</feature>
<proteinExistence type="inferred from homology"/>
<dbReference type="AlphaFoldDB" id="A0A0D5YQX0"/>
<protein>
    <recommendedName>
        <fullName evidence="2">UspA domain-containing protein</fullName>
    </recommendedName>
</protein>
<dbReference type="InterPro" id="IPR006016">
    <property type="entry name" value="UspA"/>
</dbReference>
<keyword evidence="4" id="KW-1185">Reference proteome</keyword>
<dbReference type="PANTHER" id="PTHR46268">
    <property type="entry name" value="STRESS RESPONSE PROTEIN NHAX"/>
    <property type="match status" value="1"/>
</dbReference>
<gene>
    <name evidence="3" type="ORF">VC82_568</name>
</gene>
<dbReference type="HOGENOM" id="CLU_049301_2_4_10"/>
<dbReference type="PANTHER" id="PTHR46268:SF6">
    <property type="entry name" value="UNIVERSAL STRESS PROTEIN UP12"/>
    <property type="match status" value="1"/>
</dbReference>
<dbReference type="PRINTS" id="PR01438">
    <property type="entry name" value="UNVRSLSTRESS"/>
</dbReference>
<dbReference type="RefSeq" id="WP_045801033.1">
    <property type="nucleotide sequence ID" value="NZ_CP011071.1"/>
</dbReference>
<dbReference type="OrthoDB" id="9788959at2"/>
<dbReference type="KEGG" id="mlt:VC82_568"/>
<dbReference type="Proteomes" id="UP000032726">
    <property type="component" value="Chromosome"/>
</dbReference>
<evidence type="ECO:0000313" key="3">
    <source>
        <dbReference type="EMBL" id="AKA34241.1"/>
    </source>
</evidence>